<comment type="caution">
    <text evidence="11">The sequence shown here is derived from an EMBL/GenBank/DDBJ whole genome shotgun (WGS) entry which is preliminary data.</text>
</comment>
<evidence type="ECO:0000259" key="10">
    <source>
        <dbReference type="PROSITE" id="PS51918"/>
    </source>
</evidence>
<organism evidence="11 12">
    <name type="scientific">Sediminitomix flava</name>
    <dbReference type="NCBI Taxonomy" id="379075"/>
    <lineage>
        <taxon>Bacteria</taxon>
        <taxon>Pseudomonadati</taxon>
        <taxon>Bacteroidota</taxon>
        <taxon>Cytophagia</taxon>
        <taxon>Cytophagales</taxon>
        <taxon>Flammeovirgaceae</taxon>
        <taxon>Sediminitomix</taxon>
    </lineage>
</organism>
<evidence type="ECO:0000256" key="4">
    <source>
        <dbReference type="ARBA" id="ARBA00022741"/>
    </source>
</evidence>
<evidence type="ECO:0000256" key="9">
    <source>
        <dbReference type="SAM" id="MobiDB-lite"/>
    </source>
</evidence>
<dbReference type="GO" id="GO:0061799">
    <property type="term" value="F:cyclic pyranopterin monophosphate synthase activity"/>
    <property type="evidence" value="ECO:0007669"/>
    <property type="project" value="TreeGrafter"/>
</dbReference>
<sequence length="295" mass="33307">MPENVEFSPSEELMQTDEIEAICHDFVKMGVRKIRITGGEPLARKDIDDILLRLAKMPVSLHMTTNGVLVSKHQEALLKSGIESINVSLDSLNPKGFHHITRRNDFEKVMEAIEWLKTTPIKTKVNVVLMRGENDHEITDFADFAIQHNLDVRFIEFMPFQGNEWSINKRVSHQEVVSILENHLGNKLQTLAHQAHETSTNFKIEGTSAIVGLISTVSQPFCGDCNRLRLTADGKMKNCLFSDSELDLLSAFRNGTSIQPIVRKGVMKKRKERGGKDFNAKADRENNRSMVRIGG</sequence>
<dbReference type="PANTHER" id="PTHR22960">
    <property type="entry name" value="MOLYBDOPTERIN COFACTOR SYNTHESIS PROTEIN A"/>
    <property type="match status" value="1"/>
</dbReference>
<dbReference type="InterPro" id="IPR013785">
    <property type="entry name" value="Aldolase_TIM"/>
</dbReference>
<keyword evidence="8" id="KW-0501">Molybdenum cofactor biosynthesis</keyword>
<evidence type="ECO:0000256" key="2">
    <source>
        <dbReference type="ARBA" id="ARBA00022691"/>
    </source>
</evidence>
<reference evidence="11 12" key="1">
    <citation type="submission" date="2018-03" db="EMBL/GenBank/DDBJ databases">
        <title>Genomic Encyclopedia of Archaeal and Bacterial Type Strains, Phase II (KMG-II): from individual species to whole genera.</title>
        <authorList>
            <person name="Goeker M."/>
        </authorList>
    </citation>
    <scope>NUCLEOTIDE SEQUENCE [LARGE SCALE GENOMIC DNA]</scope>
    <source>
        <strain evidence="11 12">DSM 28229</strain>
    </source>
</reference>
<dbReference type="GO" id="GO:0046872">
    <property type="term" value="F:metal ion binding"/>
    <property type="evidence" value="ECO:0007669"/>
    <property type="project" value="UniProtKB-KW"/>
</dbReference>
<dbReference type="EMBL" id="QGDO01000001">
    <property type="protein sequence ID" value="PWJ44328.1"/>
    <property type="molecule type" value="Genomic_DNA"/>
</dbReference>
<evidence type="ECO:0000313" key="12">
    <source>
        <dbReference type="Proteomes" id="UP000245535"/>
    </source>
</evidence>
<keyword evidence="12" id="KW-1185">Reference proteome</keyword>
<keyword evidence="3" id="KW-0479">Metal-binding</keyword>
<dbReference type="GO" id="GO:0005525">
    <property type="term" value="F:GTP binding"/>
    <property type="evidence" value="ECO:0007669"/>
    <property type="project" value="UniProtKB-KW"/>
</dbReference>
<comment type="cofactor">
    <cofactor evidence="1">
        <name>[4Fe-4S] cluster</name>
        <dbReference type="ChEBI" id="CHEBI:49883"/>
    </cofactor>
</comment>
<evidence type="ECO:0000256" key="1">
    <source>
        <dbReference type="ARBA" id="ARBA00001966"/>
    </source>
</evidence>
<keyword evidence="7" id="KW-0342">GTP-binding</keyword>
<feature type="region of interest" description="Disordered" evidence="9">
    <location>
        <begin position="272"/>
        <end position="295"/>
    </location>
</feature>
<dbReference type="GO" id="GO:0006777">
    <property type="term" value="P:Mo-molybdopterin cofactor biosynthetic process"/>
    <property type="evidence" value="ECO:0007669"/>
    <property type="project" value="UniProtKB-KW"/>
</dbReference>
<dbReference type="GO" id="GO:0051539">
    <property type="term" value="F:4 iron, 4 sulfur cluster binding"/>
    <property type="evidence" value="ECO:0007669"/>
    <property type="project" value="UniProtKB-KW"/>
</dbReference>
<protein>
    <submittedName>
        <fullName evidence="11">Cyclic pyranopterin monophosphate synthase subunit MoaA</fullName>
    </submittedName>
</protein>
<dbReference type="InterPro" id="IPR050105">
    <property type="entry name" value="MoCo_biosynth_MoaA/MoaC"/>
</dbReference>
<evidence type="ECO:0000256" key="5">
    <source>
        <dbReference type="ARBA" id="ARBA00023004"/>
    </source>
</evidence>
<dbReference type="PANTHER" id="PTHR22960:SF0">
    <property type="entry name" value="MOLYBDENUM COFACTOR BIOSYNTHESIS PROTEIN 1"/>
    <property type="match status" value="1"/>
</dbReference>
<dbReference type="SUPFAM" id="SSF102114">
    <property type="entry name" value="Radical SAM enzymes"/>
    <property type="match status" value="1"/>
</dbReference>
<dbReference type="Gene3D" id="3.20.20.70">
    <property type="entry name" value="Aldolase class I"/>
    <property type="match status" value="1"/>
</dbReference>
<keyword evidence="2" id="KW-0949">S-adenosyl-L-methionine</keyword>
<dbReference type="InterPro" id="IPR010505">
    <property type="entry name" value="MoaA_twitch"/>
</dbReference>
<feature type="domain" description="Radical SAM core" evidence="10">
    <location>
        <begin position="1"/>
        <end position="189"/>
    </location>
</feature>
<dbReference type="InterPro" id="IPR058240">
    <property type="entry name" value="rSAM_sf"/>
</dbReference>
<evidence type="ECO:0000256" key="3">
    <source>
        <dbReference type="ARBA" id="ARBA00022723"/>
    </source>
</evidence>
<keyword evidence="4" id="KW-0547">Nucleotide-binding</keyword>
<evidence type="ECO:0000256" key="7">
    <source>
        <dbReference type="ARBA" id="ARBA00023134"/>
    </source>
</evidence>
<name>A0A315ZHP4_SEDFL</name>
<evidence type="ECO:0000256" key="8">
    <source>
        <dbReference type="ARBA" id="ARBA00023150"/>
    </source>
</evidence>
<dbReference type="GO" id="GO:0061798">
    <property type="term" value="F:GTP 3',8'-cyclase activity"/>
    <property type="evidence" value="ECO:0007669"/>
    <property type="project" value="TreeGrafter"/>
</dbReference>
<keyword evidence="6" id="KW-0411">Iron-sulfur</keyword>
<dbReference type="Proteomes" id="UP000245535">
    <property type="component" value="Unassembled WGS sequence"/>
</dbReference>
<dbReference type="CDD" id="cd01335">
    <property type="entry name" value="Radical_SAM"/>
    <property type="match status" value="1"/>
</dbReference>
<proteinExistence type="predicted"/>
<evidence type="ECO:0000313" key="11">
    <source>
        <dbReference type="EMBL" id="PWJ44328.1"/>
    </source>
</evidence>
<dbReference type="CDD" id="cd21117">
    <property type="entry name" value="Twitch_MoaA"/>
    <property type="match status" value="1"/>
</dbReference>
<feature type="compositionally biased region" description="Basic and acidic residues" evidence="9">
    <location>
        <begin position="274"/>
        <end position="287"/>
    </location>
</feature>
<dbReference type="InterPro" id="IPR007197">
    <property type="entry name" value="rSAM"/>
</dbReference>
<keyword evidence="5" id="KW-0408">Iron</keyword>
<dbReference type="PROSITE" id="PS51918">
    <property type="entry name" value="RADICAL_SAM"/>
    <property type="match status" value="1"/>
</dbReference>
<dbReference type="AlphaFoldDB" id="A0A315ZHP4"/>
<accession>A0A315ZHP4</accession>
<dbReference type="Pfam" id="PF04055">
    <property type="entry name" value="Radical_SAM"/>
    <property type="match status" value="1"/>
</dbReference>
<dbReference type="Pfam" id="PF06463">
    <property type="entry name" value="Mob_synth_C"/>
    <property type="match status" value="1"/>
</dbReference>
<evidence type="ECO:0000256" key="6">
    <source>
        <dbReference type="ARBA" id="ARBA00023014"/>
    </source>
</evidence>
<gene>
    <name evidence="11" type="ORF">BC781_101678</name>
</gene>